<dbReference type="SMART" id="SM00369">
    <property type="entry name" value="LRR_TYP"/>
    <property type="match status" value="4"/>
</dbReference>
<accession>A0A7I8IHZ5</accession>
<sequence length="246" mass="28120">MLRQQGAWLRRKPDDMWRSTGIVALRDRGLRALPREVLEVDKFIRTLDLTNNKIAMIPMEISKLFNMQRLPGDIHSLKVLTLDANKLRTLPDELGFLVRLEQLSVAGNMLTSLPETLGNLKNLLILSVSNNNLKYLPQSIGSCLALEEVRANDNSIEDLPPSICQLIHLKSLSLNNNRLHKLPPMLLRECKALQNISLHENPISMEQFQQTEGFQDFEARRKRKFDKVIDSNVMINSRGLDEGIDF</sequence>
<organism evidence="5">
    <name type="scientific">Spirodela intermedia</name>
    <name type="common">Intermediate duckweed</name>
    <dbReference type="NCBI Taxonomy" id="51605"/>
    <lineage>
        <taxon>Eukaryota</taxon>
        <taxon>Viridiplantae</taxon>
        <taxon>Streptophyta</taxon>
        <taxon>Embryophyta</taxon>
        <taxon>Tracheophyta</taxon>
        <taxon>Spermatophyta</taxon>
        <taxon>Magnoliopsida</taxon>
        <taxon>Liliopsida</taxon>
        <taxon>Araceae</taxon>
        <taxon>Lemnoideae</taxon>
        <taxon>Spirodela</taxon>
    </lineage>
</organism>
<dbReference type="Gene3D" id="3.80.10.10">
    <property type="entry name" value="Ribonuclease Inhibitor"/>
    <property type="match status" value="1"/>
</dbReference>
<dbReference type="SMART" id="SM00364">
    <property type="entry name" value="LRR_BAC"/>
    <property type="match status" value="4"/>
</dbReference>
<name>A0A7I8IHZ5_SPIIN</name>
<dbReference type="Proteomes" id="UP001189122">
    <property type="component" value="Unassembled WGS sequence"/>
</dbReference>
<evidence type="ECO:0000256" key="3">
    <source>
        <dbReference type="ARBA" id="ARBA00023786"/>
    </source>
</evidence>
<dbReference type="InterPro" id="IPR050216">
    <property type="entry name" value="LRR_domain-containing"/>
</dbReference>
<evidence type="ECO:0000256" key="4">
    <source>
        <dbReference type="ARBA" id="ARBA00037519"/>
    </source>
</evidence>
<dbReference type="PANTHER" id="PTHR48051">
    <property type="match status" value="1"/>
</dbReference>
<dbReference type="InterPro" id="IPR003591">
    <property type="entry name" value="Leu-rich_rpt_typical-subtyp"/>
</dbReference>
<dbReference type="SUPFAM" id="SSF52058">
    <property type="entry name" value="L domain-like"/>
    <property type="match status" value="1"/>
</dbReference>
<keyword evidence="1" id="KW-0433">Leucine-rich repeat</keyword>
<protein>
    <submittedName>
        <fullName evidence="5">Uncharacterized protein</fullName>
    </submittedName>
</protein>
<dbReference type="Pfam" id="PF13855">
    <property type="entry name" value="LRR_8"/>
    <property type="match status" value="1"/>
</dbReference>
<proteinExistence type="inferred from homology"/>
<dbReference type="AlphaFoldDB" id="A0A7I8IHZ5"/>
<dbReference type="InterPro" id="IPR032675">
    <property type="entry name" value="LRR_dom_sf"/>
</dbReference>
<keyword evidence="2" id="KW-0677">Repeat</keyword>
<evidence type="ECO:0000256" key="2">
    <source>
        <dbReference type="ARBA" id="ARBA00022737"/>
    </source>
</evidence>
<comment type="function">
    <text evidence="4">Leucine-rich repeat protein that likely mediates protein interactions, possibly in the context of signal transduction.</text>
</comment>
<evidence type="ECO:0000313" key="5">
    <source>
        <dbReference type="EMBL" id="CAA2617720.1"/>
    </source>
</evidence>
<dbReference type="EMBL" id="CACRZD030000003">
    <property type="protein sequence ID" value="CAA6657414.1"/>
    <property type="molecule type" value="Genomic_DNA"/>
</dbReference>
<dbReference type="PANTHER" id="PTHR48051:SF1">
    <property type="entry name" value="RAS SUPPRESSOR PROTEIN 1"/>
    <property type="match status" value="1"/>
</dbReference>
<comment type="similarity">
    <text evidence="3">Belongs to the SHOC2 family.</text>
</comment>
<reference evidence="5 6" key="1">
    <citation type="submission" date="2019-12" db="EMBL/GenBank/DDBJ databases">
        <authorList>
            <person name="Scholz U."/>
            <person name="Mascher M."/>
            <person name="Fiebig A."/>
        </authorList>
    </citation>
    <scope>NUCLEOTIDE SEQUENCE</scope>
</reference>
<dbReference type="GO" id="GO:0005737">
    <property type="term" value="C:cytoplasm"/>
    <property type="evidence" value="ECO:0007669"/>
    <property type="project" value="TreeGrafter"/>
</dbReference>
<dbReference type="EMBL" id="LR743590">
    <property type="protein sequence ID" value="CAA2617720.1"/>
    <property type="molecule type" value="Genomic_DNA"/>
</dbReference>
<dbReference type="PROSITE" id="PS51450">
    <property type="entry name" value="LRR"/>
    <property type="match status" value="1"/>
</dbReference>
<gene>
    <name evidence="5" type="ORF">SI7747_03003882</name>
</gene>
<evidence type="ECO:0000313" key="6">
    <source>
        <dbReference type="Proteomes" id="UP001189122"/>
    </source>
</evidence>
<dbReference type="InterPro" id="IPR001611">
    <property type="entry name" value="Leu-rich_rpt"/>
</dbReference>
<dbReference type="Pfam" id="PF00560">
    <property type="entry name" value="LRR_1"/>
    <property type="match status" value="1"/>
</dbReference>
<evidence type="ECO:0000256" key="1">
    <source>
        <dbReference type="ARBA" id="ARBA00022614"/>
    </source>
</evidence>
<keyword evidence="6" id="KW-1185">Reference proteome</keyword>